<comment type="caution">
    <text evidence="1">The sequence shown here is derived from an EMBL/GenBank/DDBJ whole genome shotgun (WGS) entry which is preliminary data.</text>
</comment>
<protein>
    <submittedName>
        <fullName evidence="1">Uncharacterized protein</fullName>
    </submittedName>
</protein>
<gene>
    <name evidence="1" type="ORF">AVEN_125973_1</name>
</gene>
<keyword evidence="2" id="KW-1185">Reference proteome</keyword>
<accession>A0A4Y2SZR5</accession>
<reference evidence="1 2" key="1">
    <citation type="journal article" date="2019" name="Sci. Rep.">
        <title>Orb-weaving spider Araneus ventricosus genome elucidates the spidroin gene catalogue.</title>
        <authorList>
            <person name="Kono N."/>
            <person name="Nakamura H."/>
            <person name="Ohtoshi R."/>
            <person name="Moran D.A.P."/>
            <person name="Shinohara A."/>
            <person name="Yoshida Y."/>
            <person name="Fujiwara M."/>
            <person name="Mori M."/>
            <person name="Tomita M."/>
            <person name="Arakawa K."/>
        </authorList>
    </citation>
    <scope>NUCLEOTIDE SEQUENCE [LARGE SCALE GENOMIC DNA]</scope>
</reference>
<sequence length="129" mass="14790">MENVLRVRNDNAKIWGALMVPWAILKPKNQVCNVNSFRDILKNVLRMRKDMAKIWGASMIPWVIHIPKNQVCSVNSFGDIMKNVLRMHHAKYEMTDEQTNKQTKKRINNALSSSSELCLKFQVSSSSGS</sequence>
<proteinExistence type="predicted"/>
<name>A0A4Y2SZR5_ARAVE</name>
<dbReference type="AlphaFoldDB" id="A0A4Y2SZR5"/>
<evidence type="ECO:0000313" key="1">
    <source>
        <dbReference type="EMBL" id="GBN93767.1"/>
    </source>
</evidence>
<dbReference type="Proteomes" id="UP000499080">
    <property type="component" value="Unassembled WGS sequence"/>
</dbReference>
<evidence type="ECO:0000313" key="2">
    <source>
        <dbReference type="Proteomes" id="UP000499080"/>
    </source>
</evidence>
<organism evidence="1 2">
    <name type="scientific">Araneus ventricosus</name>
    <name type="common">Orbweaver spider</name>
    <name type="synonym">Epeira ventricosa</name>
    <dbReference type="NCBI Taxonomy" id="182803"/>
    <lineage>
        <taxon>Eukaryota</taxon>
        <taxon>Metazoa</taxon>
        <taxon>Ecdysozoa</taxon>
        <taxon>Arthropoda</taxon>
        <taxon>Chelicerata</taxon>
        <taxon>Arachnida</taxon>
        <taxon>Araneae</taxon>
        <taxon>Araneomorphae</taxon>
        <taxon>Entelegynae</taxon>
        <taxon>Araneoidea</taxon>
        <taxon>Araneidae</taxon>
        <taxon>Araneus</taxon>
    </lineage>
</organism>
<dbReference type="EMBL" id="BGPR01025131">
    <property type="protein sequence ID" value="GBN93767.1"/>
    <property type="molecule type" value="Genomic_DNA"/>
</dbReference>